<dbReference type="SUPFAM" id="SSF48452">
    <property type="entry name" value="TPR-like"/>
    <property type="match status" value="1"/>
</dbReference>
<accession>A0A1F7WQB1</accession>
<gene>
    <name evidence="1" type="ORF">A2008_02790</name>
</gene>
<organism evidence="1 2">
    <name type="scientific">Candidatus Wallbacteria bacterium GWC2_49_35</name>
    <dbReference type="NCBI Taxonomy" id="1817813"/>
    <lineage>
        <taxon>Bacteria</taxon>
        <taxon>Candidatus Walliibacteriota</taxon>
    </lineage>
</organism>
<dbReference type="Proteomes" id="UP000178735">
    <property type="component" value="Unassembled WGS sequence"/>
</dbReference>
<reference evidence="1 2" key="1">
    <citation type="journal article" date="2016" name="Nat. Commun.">
        <title>Thousands of microbial genomes shed light on interconnected biogeochemical processes in an aquifer system.</title>
        <authorList>
            <person name="Anantharaman K."/>
            <person name="Brown C.T."/>
            <person name="Hug L.A."/>
            <person name="Sharon I."/>
            <person name="Castelle C.J."/>
            <person name="Probst A.J."/>
            <person name="Thomas B.C."/>
            <person name="Singh A."/>
            <person name="Wilkins M.J."/>
            <person name="Karaoz U."/>
            <person name="Brodie E.L."/>
            <person name="Williams K.H."/>
            <person name="Hubbard S.S."/>
            <person name="Banfield J.F."/>
        </authorList>
    </citation>
    <scope>NUCLEOTIDE SEQUENCE [LARGE SCALE GENOMIC DNA]</scope>
</reference>
<name>A0A1F7WQB1_9BACT</name>
<dbReference type="EMBL" id="MGFH01000148">
    <property type="protein sequence ID" value="OGM04275.1"/>
    <property type="molecule type" value="Genomic_DNA"/>
</dbReference>
<dbReference type="AlphaFoldDB" id="A0A1F7WQB1"/>
<protein>
    <submittedName>
        <fullName evidence="1">Uncharacterized protein</fullName>
    </submittedName>
</protein>
<proteinExistence type="predicted"/>
<dbReference type="Gene3D" id="1.25.40.10">
    <property type="entry name" value="Tetratricopeptide repeat domain"/>
    <property type="match status" value="1"/>
</dbReference>
<dbReference type="InterPro" id="IPR011990">
    <property type="entry name" value="TPR-like_helical_dom_sf"/>
</dbReference>
<sequence>MENKMQADIICEQKIPLDESSWQAIITGMRLAFFGNRFDEYFKFLSGCYMNDKEIAERKGFYLRLAAMLSRHLRMTPQLYEAYPYIEYIAADLVECVDKDLLKAGGDLGAVCKSAQEALKAKEPKKDSAVVAKPPAPEDRERFIAERSGDLKKLFVEVIDEKWVLDGSFDRTLALACELLYLERPDAEAITSVWFNNEANLEQVMCWFIEDFCLLLRGLEENDWIVILCRLAQSCGFDAPNLHSLQAEACFKLREYQRVIGSVTELEKKYKITPFLEHIKCFSLWQTSQLKECAKILRRRLDENPGDILAALLAGDVFMSRTMLENAVKAYSYAYHLEPGAADILFLLARAYHACYFTDQKDLCVAKAETVNPGIAKKFKFGVELYLKCSQPGVRARIDGIEGGDCPLCLKGIEGGKRVIEWLCEGGGQKRLEADLKDGYIYKFKYLPEENKVESEESRDGRITVYSGGEAVELDDLLKDYAVKNLDDLPKPAIADFLGESAFERI</sequence>
<evidence type="ECO:0000313" key="1">
    <source>
        <dbReference type="EMBL" id="OGM04275.1"/>
    </source>
</evidence>
<comment type="caution">
    <text evidence="1">The sequence shown here is derived from an EMBL/GenBank/DDBJ whole genome shotgun (WGS) entry which is preliminary data.</text>
</comment>
<evidence type="ECO:0000313" key="2">
    <source>
        <dbReference type="Proteomes" id="UP000178735"/>
    </source>
</evidence>